<accession>A0A7G1IWG1</accession>
<gene>
    <name evidence="1" type="ORF">SMNM65_00980</name>
</gene>
<evidence type="ECO:0000313" key="1">
    <source>
        <dbReference type="EMBL" id="BCJ09666.1"/>
    </source>
</evidence>
<reference evidence="2" key="1">
    <citation type="submission" date="2020-08" db="EMBL/GenBank/DDBJ databases">
        <title>Complete genome sequence of Streptococcus mitis strain Nm-65.</title>
        <authorList>
            <person name="Tabata A."/>
            <person name="Ohkuni H."/>
            <person name="Nagamune H."/>
        </authorList>
    </citation>
    <scope>NUCLEOTIDE SEQUENCE [LARGE SCALE GENOMIC DNA]</scope>
    <source>
        <strain evidence="2">Nm-65</strain>
    </source>
</reference>
<dbReference type="Proteomes" id="UP000516106">
    <property type="component" value="Chromosome"/>
</dbReference>
<name>A0A7G1IWG1_STRMT</name>
<organism evidence="1 2">
    <name type="scientific">Streptococcus mitis</name>
    <dbReference type="NCBI Taxonomy" id="28037"/>
    <lineage>
        <taxon>Bacteria</taxon>
        <taxon>Bacillati</taxon>
        <taxon>Bacillota</taxon>
        <taxon>Bacilli</taxon>
        <taxon>Lactobacillales</taxon>
        <taxon>Streptococcaceae</taxon>
        <taxon>Streptococcus</taxon>
        <taxon>Streptococcus mitis group</taxon>
    </lineage>
</organism>
<proteinExistence type="predicted"/>
<evidence type="ECO:0000313" key="2">
    <source>
        <dbReference type="Proteomes" id="UP000516106"/>
    </source>
</evidence>
<dbReference type="AlphaFoldDB" id="A0A7G1IWG1"/>
<sequence>MPIRVCIPRLVRMMAIQQMAPRIMDFPLDLTIATRLVLSPIALMAMIMRNLESCLRGVKKLLDTPREVSRVVRRDARIK</sequence>
<dbReference type="EMBL" id="AP023349">
    <property type="protein sequence ID" value="BCJ09666.1"/>
    <property type="molecule type" value="Genomic_DNA"/>
</dbReference>
<protein>
    <submittedName>
        <fullName evidence="1">Uncharacterized protein</fullName>
    </submittedName>
</protein>